<evidence type="ECO:0000313" key="1">
    <source>
        <dbReference type="EMBL" id="KAL3883311.1"/>
    </source>
</evidence>
<name>A0ABD3XAM2_SINWO</name>
<dbReference type="Proteomes" id="UP001634394">
    <property type="component" value="Unassembled WGS sequence"/>
</dbReference>
<keyword evidence="2" id="KW-1185">Reference proteome</keyword>
<accession>A0ABD3XAM2</accession>
<dbReference type="EMBL" id="JBJQND010000003">
    <property type="protein sequence ID" value="KAL3883311.1"/>
    <property type="molecule type" value="Genomic_DNA"/>
</dbReference>
<protein>
    <submittedName>
        <fullName evidence="1">Uncharacterized protein</fullName>
    </submittedName>
</protein>
<reference evidence="1 2" key="1">
    <citation type="submission" date="2024-11" db="EMBL/GenBank/DDBJ databases">
        <title>Chromosome-level genome assembly of the freshwater bivalve Anodonta woodiana.</title>
        <authorList>
            <person name="Chen X."/>
        </authorList>
    </citation>
    <scope>NUCLEOTIDE SEQUENCE [LARGE SCALE GENOMIC DNA]</scope>
    <source>
        <strain evidence="1">MN2024</strain>
        <tissue evidence="1">Gills</tissue>
    </source>
</reference>
<comment type="caution">
    <text evidence="1">The sequence shown here is derived from an EMBL/GenBank/DDBJ whole genome shotgun (WGS) entry which is preliminary data.</text>
</comment>
<sequence>MYASRETAALRSTVDTLKRDINEILTSGKFYVTGEIAQDMESINNGLDHLKLDTKLTTTAKNWKTGFDPQQISAHAANATTVLDKAAAFLFDYKNKMGAHSIESSQENEIRELHHWAKQNLQQIQAEVEPYTAGAASRVHQFGDHIGVTDRYTGYRNNLTRGSREPFKLEAKWMDKNFRQGYWSGIQRSQKNFPRFERENATLSAPVSSSASNVRFGSFAPPRREVKGYQTVDSLFPRSTTMYVDNPAAQSQKLHELKTANALNAMSRDDSHVDQTSRTSGPRALSVQEQAGINTTFPGNTEYMTRYAWPKSDMKASRFTINPTPDFTLHGRPLGLTSYEPSFTEYQSRFEWPDGNRIVKLPWLRK</sequence>
<dbReference type="AlphaFoldDB" id="A0ABD3XAM2"/>
<proteinExistence type="predicted"/>
<evidence type="ECO:0000313" key="2">
    <source>
        <dbReference type="Proteomes" id="UP001634394"/>
    </source>
</evidence>
<gene>
    <name evidence="1" type="ORF">ACJMK2_029587</name>
</gene>
<organism evidence="1 2">
    <name type="scientific">Sinanodonta woodiana</name>
    <name type="common">Chinese pond mussel</name>
    <name type="synonym">Anodonta woodiana</name>
    <dbReference type="NCBI Taxonomy" id="1069815"/>
    <lineage>
        <taxon>Eukaryota</taxon>
        <taxon>Metazoa</taxon>
        <taxon>Spiralia</taxon>
        <taxon>Lophotrochozoa</taxon>
        <taxon>Mollusca</taxon>
        <taxon>Bivalvia</taxon>
        <taxon>Autobranchia</taxon>
        <taxon>Heteroconchia</taxon>
        <taxon>Palaeoheterodonta</taxon>
        <taxon>Unionida</taxon>
        <taxon>Unionoidea</taxon>
        <taxon>Unionidae</taxon>
        <taxon>Unioninae</taxon>
        <taxon>Sinanodonta</taxon>
    </lineage>
</organism>